<evidence type="ECO:0000313" key="9">
    <source>
        <dbReference type="EMBL" id="OEY70992.1"/>
    </source>
</evidence>
<dbReference type="STRING" id="1628148.BI198_07260"/>
<proteinExistence type="inferred from homology"/>
<keyword evidence="7" id="KW-0503">Monooxygenase</keyword>
<dbReference type="OrthoDB" id="9769565at2"/>
<dbReference type="Gene3D" id="3.50.50.60">
    <property type="entry name" value="FAD/NAD(P)-binding domain"/>
    <property type="match status" value="2"/>
</dbReference>
<gene>
    <name evidence="9" type="ORF">BI198_07260</name>
</gene>
<dbReference type="AlphaFoldDB" id="A0A1E7Q9X4"/>
<keyword evidence="5" id="KW-0274">FAD</keyword>
<evidence type="ECO:0000313" key="10">
    <source>
        <dbReference type="Proteomes" id="UP000242258"/>
    </source>
</evidence>
<keyword evidence="6" id="KW-0560">Oxidoreductase</keyword>
<comment type="cofactor">
    <cofactor evidence="1">
        <name>FAD</name>
        <dbReference type="ChEBI" id="CHEBI:57692"/>
    </cofactor>
</comment>
<dbReference type="InterPro" id="IPR036188">
    <property type="entry name" value="FAD/NAD-bd_sf"/>
</dbReference>
<dbReference type="GO" id="GO:0006744">
    <property type="term" value="P:ubiquinone biosynthetic process"/>
    <property type="evidence" value="ECO:0007669"/>
    <property type="project" value="UniProtKB-UniPathway"/>
</dbReference>
<evidence type="ECO:0000256" key="4">
    <source>
        <dbReference type="ARBA" id="ARBA00022630"/>
    </source>
</evidence>
<protein>
    <submittedName>
        <fullName evidence="9">2-octaprenyl-6-methoxyphenyl hydroxylase</fullName>
    </submittedName>
</protein>
<organism evidence="9 10">
    <name type="scientific">Rheinheimera salexigens</name>
    <dbReference type="NCBI Taxonomy" id="1628148"/>
    <lineage>
        <taxon>Bacteria</taxon>
        <taxon>Pseudomonadati</taxon>
        <taxon>Pseudomonadota</taxon>
        <taxon>Gammaproteobacteria</taxon>
        <taxon>Chromatiales</taxon>
        <taxon>Chromatiaceae</taxon>
        <taxon>Rheinheimera</taxon>
    </lineage>
</organism>
<dbReference type="GO" id="GO:0071949">
    <property type="term" value="F:FAD binding"/>
    <property type="evidence" value="ECO:0007669"/>
    <property type="project" value="InterPro"/>
</dbReference>
<dbReference type="GO" id="GO:0008681">
    <property type="term" value="F:2-octaprenyl-6-methoxyphenol hydroxylase activity"/>
    <property type="evidence" value="ECO:0007669"/>
    <property type="project" value="InterPro"/>
</dbReference>
<dbReference type="UniPathway" id="UPA00232"/>
<comment type="pathway">
    <text evidence="2">Cofactor biosynthesis; ubiquinone biosynthesis.</text>
</comment>
<name>A0A1E7Q9X4_9GAMM</name>
<evidence type="ECO:0000256" key="1">
    <source>
        <dbReference type="ARBA" id="ARBA00001974"/>
    </source>
</evidence>
<dbReference type="InterPro" id="IPR002938">
    <property type="entry name" value="FAD-bd"/>
</dbReference>
<dbReference type="NCBIfam" id="TIGR01988">
    <property type="entry name" value="Ubi-OHases"/>
    <property type="match status" value="1"/>
</dbReference>
<evidence type="ECO:0000256" key="7">
    <source>
        <dbReference type="ARBA" id="ARBA00023033"/>
    </source>
</evidence>
<keyword evidence="10" id="KW-1185">Reference proteome</keyword>
<comment type="caution">
    <text evidence="9">The sequence shown here is derived from an EMBL/GenBank/DDBJ whole genome shotgun (WGS) entry which is preliminary data.</text>
</comment>
<accession>A0A1E7Q9X4</accession>
<evidence type="ECO:0000259" key="8">
    <source>
        <dbReference type="Pfam" id="PF01494"/>
    </source>
</evidence>
<dbReference type="InterPro" id="IPR010971">
    <property type="entry name" value="UbiH/COQ6"/>
</dbReference>
<dbReference type="Proteomes" id="UP000242258">
    <property type="component" value="Unassembled WGS sequence"/>
</dbReference>
<reference evidence="10" key="1">
    <citation type="submission" date="2016-09" db="EMBL/GenBank/DDBJ databases">
        <authorList>
            <person name="Wan X."/>
            <person name="Hou S."/>
        </authorList>
    </citation>
    <scope>NUCLEOTIDE SEQUENCE [LARGE SCALE GENOMIC DNA]</scope>
    <source>
        <strain evidence="10">KH87</strain>
    </source>
</reference>
<dbReference type="InterPro" id="IPR051205">
    <property type="entry name" value="UbiH/COQ6_monooxygenase"/>
</dbReference>
<evidence type="ECO:0000256" key="5">
    <source>
        <dbReference type="ARBA" id="ARBA00022827"/>
    </source>
</evidence>
<dbReference type="NCBIfam" id="NF004356">
    <property type="entry name" value="PRK05732.1"/>
    <property type="match status" value="1"/>
</dbReference>
<comment type="similarity">
    <text evidence="3">Belongs to the UbiH/COQ6 family.</text>
</comment>
<feature type="domain" description="FAD-binding" evidence="8">
    <location>
        <begin position="9"/>
        <end position="348"/>
    </location>
</feature>
<dbReference type="PANTHER" id="PTHR43876:SF8">
    <property type="entry name" value="2-OCTAPRENYL-6-METHOXYPHENOL HYDROXYLASE"/>
    <property type="match status" value="1"/>
</dbReference>
<dbReference type="PANTHER" id="PTHR43876">
    <property type="entry name" value="UBIQUINONE BIOSYNTHESIS MONOOXYGENASE COQ6, MITOCHONDRIAL"/>
    <property type="match status" value="1"/>
</dbReference>
<sequence length="396" mass="43296">MVNSINTFDLVIAGGGMAGSTLAWALTQANPRLKIAIIEQQAKSKLGQASQASFDSRSIALAAASVDLLQQWQLWSALAADACPIKQVKVSDRGHFGKVSLQHQDYQRDALGYVLEVEHLGNLLQAKLSQCPQVTWFQPNTIAAITPEQDYQQLQLNDGHQLQCKLLVIAEGGASPSRELAGITMKQQQYGQSAVIANLAINQAHDFTAFERFTAHGPIALLPLTKQRYSLVYTTTTAEAERLMQLAEADFLAQMQQAFGYRAGVFSSTGQRAMYPLSLGMADTIVSHRVALLGNSLHNLHPIAGQGFNLAMRDIEQLVQLLTTTDDAGSYGLLRAYQQARQADIKQVALATDALVRLFSNRSRLLALTRNMGLFALLMCKPLKQPIAMHAMGYRS</sequence>
<dbReference type="PRINTS" id="PR00420">
    <property type="entry name" value="RNGMNOXGNASE"/>
</dbReference>
<dbReference type="SUPFAM" id="SSF51905">
    <property type="entry name" value="FAD/NAD(P)-binding domain"/>
    <property type="match status" value="1"/>
</dbReference>
<keyword evidence="4" id="KW-0285">Flavoprotein</keyword>
<evidence type="ECO:0000256" key="6">
    <source>
        <dbReference type="ARBA" id="ARBA00023002"/>
    </source>
</evidence>
<dbReference type="InterPro" id="IPR011295">
    <property type="entry name" value="UbiH"/>
</dbReference>
<dbReference type="Pfam" id="PF01494">
    <property type="entry name" value="FAD_binding_3"/>
    <property type="match status" value="1"/>
</dbReference>
<dbReference type="NCBIfam" id="TIGR01984">
    <property type="entry name" value="UbiH"/>
    <property type="match status" value="1"/>
</dbReference>
<evidence type="ECO:0000256" key="3">
    <source>
        <dbReference type="ARBA" id="ARBA00005349"/>
    </source>
</evidence>
<dbReference type="EMBL" id="MKEK01000001">
    <property type="protein sequence ID" value="OEY70992.1"/>
    <property type="molecule type" value="Genomic_DNA"/>
</dbReference>
<evidence type="ECO:0000256" key="2">
    <source>
        <dbReference type="ARBA" id="ARBA00004749"/>
    </source>
</evidence>